<dbReference type="Proteomes" id="UP000199608">
    <property type="component" value="Unassembled WGS sequence"/>
</dbReference>
<evidence type="ECO:0000313" key="10">
    <source>
        <dbReference type="Proteomes" id="UP000199608"/>
    </source>
</evidence>
<feature type="transmembrane region" description="Helical" evidence="7">
    <location>
        <begin position="83"/>
        <end position="104"/>
    </location>
</feature>
<evidence type="ECO:0000256" key="7">
    <source>
        <dbReference type="SAM" id="Phobius"/>
    </source>
</evidence>
<accession>A0A1H2HS11</accession>
<dbReference type="InterPro" id="IPR035973">
    <property type="entry name" value="Cyt_c_oxidase_su3-like_sf"/>
</dbReference>
<evidence type="ECO:0000313" key="9">
    <source>
        <dbReference type="EMBL" id="SDU34585.1"/>
    </source>
</evidence>
<dbReference type="InterPro" id="IPR000298">
    <property type="entry name" value="Cyt_c_oxidase-like_su3"/>
</dbReference>
<reference evidence="10" key="1">
    <citation type="submission" date="2016-10" db="EMBL/GenBank/DDBJ databases">
        <authorList>
            <person name="Varghese N."/>
            <person name="Submissions S."/>
        </authorList>
    </citation>
    <scope>NUCLEOTIDE SEQUENCE [LARGE SCALE GENOMIC DNA]</scope>
    <source>
        <strain evidence="10">DSM 3384</strain>
    </source>
</reference>
<feature type="transmembrane region" description="Helical" evidence="7">
    <location>
        <begin position="12"/>
        <end position="35"/>
    </location>
</feature>
<dbReference type="Pfam" id="PF00510">
    <property type="entry name" value="COX3"/>
    <property type="match status" value="1"/>
</dbReference>
<feature type="transmembrane region" description="Helical" evidence="7">
    <location>
        <begin position="178"/>
        <end position="197"/>
    </location>
</feature>
<keyword evidence="3 6" id="KW-0812">Transmembrane</keyword>
<evidence type="ECO:0000256" key="2">
    <source>
        <dbReference type="ARBA" id="ARBA00010581"/>
    </source>
</evidence>
<keyword evidence="10" id="KW-1185">Reference proteome</keyword>
<evidence type="ECO:0000256" key="5">
    <source>
        <dbReference type="ARBA" id="ARBA00023136"/>
    </source>
</evidence>
<proteinExistence type="inferred from homology"/>
<feature type="transmembrane region" description="Helical" evidence="7">
    <location>
        <begin position="55"/>
        <end position="76"/>
    </location>
</feature>
<comment type="subcellular location">
    <subcellularLocation>
        <location evidence="6">Cell membrane</location>
        <topology evidence="6">Multi-pass membrane protein</topology>
    </subcellularLocation>
    <subcellularLocation>
        <location evidence="1">Membrane</location>
        <topology evidence="1">Multi-pass membrane protein</topology>
    </subcellularLocation>
</comment>
<dbReference type="InterPro" id="IPR024791">
    <property type="entry name" value="Cyt_c/ubiquinol_Oxase_su3"/>
</dbReference>
<protein>
    <submittedName>
        <fullName evidence="9">Cytochrome c oxidase subunit 3</fullName>
    </submittedName>
</protein>
<dbReference type="PANTHER" id="PTHR11403:SF6">
    <property type="entry name" value="NITRIC OXIDE REDUCTASE SUBUNIT E"/>
    <property type="match status" value="1"/>
</dbReference>
<name>A0A1H2HS11_9BACT</name>
<dbReference type="GO" id="GO:0019646">
    <property type="term" value="P:aerobic electron transport chain"/>
    <property type="evidence" value="ECO:0007669"/>
    <property type="project" value="InterPro"/>
</dbReference>
<feature type="transmembrane region" description="Helical" evidence="7">
    <location>
        <begin position="134"/>
        <end position="158"/>
    </location>
</feature>
<gene>
    <name evidence="9" type="ORF">SAMN04487931_1079</name>
</gene>
<dbReference type="EMBL" id="FNLL01000007">
    <property type="protein sequence ID" value="SDU34585.1"/>
    <property type="molecule type" value="Genomic_DNA"/>
</dbReference>
<dbReference type="GO" id="GO:0005886">
    <property type="term" value="C:plasma membrane"/>
    <property type="evidence" value="ECO:0007669"/>
    <property type="project" value="UniProtKB-SubCell"/>
</dbReference>
<dbReference type="PANTHER" id="PTHR11403">
    <property type="entry name" value="CYTOCHROME C OXIDASE SUBUNIT III"/>
    <property type="match status" value="1"/>
</dbReference>
<keyword evidence="5 7" id="KW-0472">Membrane</keyword>
<dbReference type="SUPFAM" id="SSF81452">
    <property type="entry name" value="Cytochrome c oxidase subunit III-like"/>
    <property type="match status" value="1"/>
</dbReference>
<comment type="similarity">
    <text evidence="2 6">Belongs to the cytochrome c oxidase subunit 3 family.</text>
</comment>
<dbReference type="CDD" id="cd02862">
    <property type="entry name" value="NorE_like"/>
    <property type="match status" value="1"/>
</dbReference>
<evidence type="ECO:0000256" key="1">
    <source>
        <dbReference type="ARBA" id="ARBA00004141"/>
    </source>
</evidence>
<evidence type="ECO:0000259" key="8">
    <source>
        <dbReference type="PROSITE" id="PS50253"/>
    </source>
</evidence>
<dbReference type="GO" id="GO:0004129">
    <property type="term" value="F:cytochrome-c oxidase activity"/>
    <property type="evidence" value="ECO:0007669"/>
    <property type="project" value="InterPro"/>
</dbReference>
<organism evidence="9 10">
    <name type="scientific">Desulfobacula phenolica</name>
    <dbReference type="NCBI Taxonomy" id="90732"/>
    <lineage>
        <taxon>Bacteria</taxon>
        <taxon>Pseudomonadati</taxon>
        <taxon>Thermodesulfobacteriota</taxon>
        <taxon>Desulfobacteria</taxon>
        <taxon>Desulfobacterales</taxon>
        <taxon>Desulfobacteraceae</taxon>
        <taxon>Desulfobacula</taxon>
    </lineage>
</organism>
<keyword evidence="4 7" id="KW-1133">Transmembrane helix</keyword>
<sequence length="198" mass="22524">MSSSLDESGKKLGMWLFLYTEIILFGGLFVLYAVYFARYTSDFVDGGKELNRLFGVVNTVILLVSSFAVAASITAIQKKEKKWVMAGILTALLCGLVFLVNKYFEWSHKIEYGIFPNSEKLVDGPPGQNMFFGLYYVITGLHGVHIVIGMTLLLISLVMVIRKKITHDRFAMLENSGLYWHLVDLIWIFIFPLFYLVI</sequence>
<feature type="domain" description="Heme-copper oxidase subunit III family profile" evidence="8">
    <location>
        <begin position="1"/>
        <end position="198"/>
    </location>
</feature>
<dbReference type="Gene3D" id="1.20.120.80">
    <property type="entry name" value="Cytochrome c oxidase, subunit III, four-helix bundle"/>
    <property type="match status" value="1"/>
</dbReference>
<evidence type="ECO:0000256" key="6">
    <source>
        <dbReference type="RuleBase" id="RU003376"/>
    </source>
</evidence>
<dbReference type="RefSeq" id="WP_092234640.1">
    <property type="nucleotide sequence ID" value="NZ_FNLL01000007.1"/>
</dbReference>
<dbReference type="AlphaFoldDB" id="A0A1H2HS11"/>
<dbReference type="InterPro" id="IPR013833">
    <property type="entry name" value="Cyt_c_oxidase_su3_a-hlx"/>
</dbReference>
<evidence type="ECO:0000256" key="3">
    <source>
        <dbReference type="ARBA" id="ARBA00022692"/>
    </source>
</evidence>
<evidence type="ECO:0000256" key="4">
    <source>
        <dbReference type="ARBA" id="ARBA00022989"/>
    </source>
</evidence>
<dbReference type="PROSITE" id="PS50253">
    <property type="entry name" value="COX3"/>
    <property type="match status" value="1"/>
</dbReference>